<dbReference type="NCBIfam" id="TIGR01656">
    <property type="entry name" value="Histidinol-ppas"/>
    <property type="match status" value="1"/>
</dbReference>
<comment type="cofactor">
    <cofactor evidence="2">
        <name>Mg(2+)</name>
        <dbReference type="ChEBI" id="CHEBI:18420"/>
    </cofactor>
</comment>
<dbReference type="InterPro" id="IPR036412">
    <property type="entry name" value="HAD-like_sf"/>
</dbReference>
<evidence type="ECO:0000256" key="2">
    <source>
        <dbReference type="ARBA" id="ARBA00001946"/>
    </source>
</evidence>
<dbReference type="GO" id="GO:0004424">
    <property type="term" value="F:imidazoleglycerol-phosphate dehydratase activity"/>
    <property type="evidence" value="ECO:0007669"/>
    <property type="project" value="InterPro"/>
</dbReference>
<dbReference type="InterPro" id="IPR005954">
    <property type="entry name" value="HisB_N"/>
</dbReference>
<dbReference type="GO" id="GO:0034200">
    <property type="term" value="F:D-glycero-beta-D-manno-heptose 1,7-bisphosphate 7-phosphatase activity"/>
    <property type="evidence" value="ECO:0007669"/>
    <property type="project" value="UniProtKB-EC"/>
</dbReference>
<evidence type="ECO:0000256" key="4">
    <source>
        <dbReference type="ARBA" id="ARBA00004496"/>
    </source>
</evidence>
<comment type="catalytic activity">
    <reaction evidence="1">
        <text>D-glycero-beta-D-manno-heptose 1,7-bisphosphate + H2O = D-glycero-beta-D-manno-heptose 1-phosphate + phosphate</text>
        <dbReference type="Rhea" id="RHEA:28518"/>
        <dbReference type="ChEBI" id="CHEBI:15377"/>
        <dbReference type="ChEBI" id="CHEBI:43474"/>
        <dbReference type="ChEBI" id="CHEBI:60208"/>
        <dbReference type="ChEBI" id="CHEBI:61593"/>
        <dbReference type="EC" id="3.1.3.82"/>
    </reaction>
</comment>
<dbReference type="EC" id="3.1.3.82" evidence="8"/>
<protein>
    <recommendedName>
        <fullName evidence="9">D-glycero-beta-D-manno-heptose-1,7-bisphosphate 7-phosphatase</fullName>
        <ecNumber evidence="8">3.1.3.82</ecNumber>
    </recommendedName>
    <alternativeName>
        <fullName evidence="14">D,D-heptose 1,7-bisphosphate phosphatase</fullName>
    </alternativeName>
</protein>
<evidence type="ECO:0000256" key="12">
    <source>
        <dbReference type="ARBA" id="ARBA00022801"/>
    </source>
</evidence>
<comment type="subcellular location">
    <subcellularLocation>
        <location evidence="4">Cytoplasm</location>
    </subcellularLocation>
</comment>
<dbReference type="InterPro" id="IPR013954">
    <property type="entry name" value="PNK3P"/>
</dbReference>
<dbReference type="GO" id="GO:0000105">
    <property type="term" value="P:L-histidine biosynthetic process"/>
    <property type="evidence" value="ECO:0007669"/>
    <property type="project" value="InterPro"/>
</dbReference>
<dbReference type="GO" id="GO:0005975">
    <property type="term" value="P:carbohydrate metabolic process"/>
    <property type="evidence" value="ECO:0007669"/>
    <property type="project" value="InterPro"/>
</dbReference>
<dbReference type="AlphaFoldDB" id="A0A378A1Z3"/>
<evidence type="ECO:0000313" key="15">
    <source>
        <dbReference type="EMBL" id="STU92435.1"/>
    </source>
</evidence>
<dbReference type="Pfam" id="PF08645">
    <property type="entry name" value="PNK3P"/>
    <property type="match status" value="1"/>
</dbReference>
<dbReference type="UniPathway" id="UPA00356">
    <property type="reaction ID" value="UER00438"/>
</dbReference>
<comment type="similarity">
    <text evidence="6">Belongs to the GmhB family.</text>
</comment>
<dbReference type="InterPro" id="IPR004446">
    <property type="entry name" value="Heptose_bisP_phosphatase"/>
</dbReference>
<comment type="subunit">
    <text evidence="7">Monomer.</text>
</comment>
<evidence type="ECO:0000256" key="10">
    <source>
        <dbReference type="ARBA" id="ARBA00022490"/>
    </source>
</evidence>
<keyword evidence="13" id="KW-0119">Carbohydrate metabolism</keyword>
<evidence type="ECO:0000256" key="8">
    <source>
        <dbReference type="ARBA" id="ARBA00012987"/>
    </source>
</evidence>
<dbReference type="InterPro" id="IPR023214">
    <property type="entry name" value="HAD_sf"/>
</dbReference>
<dbReference type="PANTHER" id="PTHR42891">
    <property type="entry name" value="D-GLYCERO-BETA-D-MANNO-HEPTOSE-1,7-BISPHOSPHATE 7-PHOSPHATASE"/>
    <property type="match status" value="1"/>
</dbReference>
<organism evidence="15 16">
    <name type="scientific">Klebsiella pneumoniae subsp. ozaenae</name>
    <dbReference type="NCBI Taxonomy" id="574"/>
    <lineage>
        <taxon>Bacteria</taxon>
        <taxon>Pseudomonadati</taxon>
        <taxon>Pseudomonadota</taxon>
        <taxon>Gammaproteobacteria</taxon>
        <taxon>Enterobacterales</taxon>
        <taxon>Enterobacteriaceae</taxon>
        <taxon>Klebsiella/Raoultella group</taxon>
        <taxon>Klebsiella</taxon>
        <taxon>Klebsiella pneumoniae complex</taxon>
    </lineage>
</organism>
<dbReference type="EMBL" id="UGLW01000003">
    <property type="protein sequence ID" value="STU92435.1"/>
    <property type="molecule type" value="Genomic_DNA"/>
</dbReference>
<dbReference type="SUPFAM" id="SSF56784">
    <property type="entry name" value="HAD-like"/>
    <property type="match status" value="1"/>
</dbReference>
<dbReference type="GO" id="GO:0097171">
    <property type="term" value="P:ADP-L-glycero-beta-D-manno-heptose biosynthetic process"/>
    <property type="evidence" value="ECO:0007669"/>
    <property type="project" value="UniProtKB-UniPathway"/>
</dbReference>
<gene>
    <name evidence="15" type="primary">hisB_1</name>
    <name evidence="15" type="ORF">NCTC10313_04652</name>
</gene>
<dbReference type="PANTHER" id="PTHR42891:SF1">
    <property type="entry name" value="D-GLYCERO-BETA-D-MANNO-HEPTOSE-1,7-BISPHOSPHATE 7-PHOSPHATASE"/>
    <property type="match status" value="1"/>
</dbReference>
<evidence type="ECO:0000256" key="5">
    <source>
        <dbReference type="ARBA" id="ARBA00004708"/>
    </source>
</evidence>
<evidence type="ECO:0000256" key="1">
    <source>
        <dbReference type="ARBA" id="ARBA00001226"/>
    </source>
</evidence>
<dbReference type="InterPro" id="IPR006543">
    <property type="entry name" value="Histidinol-phos"/>
</dbReference>
<accession>A0A378A1Z3</accession>
<dbReference type="NCBIfam" id="TIGR01662">
    <property type="entry name" value="HAD-SF-IIIA"/>
    <property type="match status" value="1"/>
</dbReference>
<dbReference type="Gene3D" id="3.40.50.1000">
    <property type="entry name" value="HAD superfamily/HAD-like"/>
    <property type="match status" value="1"/>
</dbReference>
<evidence type="ECO:0000256" key="13">
    <source>
        <dbReference type="ARBA" id="ARBA00023277"/>
    </source>
</evidence>
<evidence type="ECO:0000256" key="11">
    <source>
        <dbReference type="ARBA" id="ARBA00022723"/>
    </source>
</evidence>
<evidence type="ECO:0000256" key="9">
    <source>
        <dbReference type="ARBA" id="ARBA00014542"/>
    </source>
</evidence>
<sequence>MTQKYLFIDRDGTLISEPPEDFQVDRFDKLAFEPQVIPALLKLQQEGYKLVMITNQDGLGTDSLPQEAFDGPHNLMMQIFASQGVNFEEVLICPHFPATTAPAASQKRSWCCRGWKRGCWIKPTAM</sequence>
<dbReference type="InterPro" id="IPR006549">
    <property type="entry name" value="HAD-SF_hydro_IIIA"/>
</dbReference>
<dbReference type="GO" id="GO:0046872">
    <property type="term" value="F:metal ion binding"/>
    <property type="evidence" value="ECO:0007669"/>
    <property type="project" value="UniProtKB-KW"/>
</dbReference>
<dbReference type="GO" id="GO:0005737">
    <property type="term" value="C:cytoplasm"/>
    <property type="evidence" value="ECO:0007669"/>
    <property type="project" value="UniProtKB-SubCell"/>
</dbReference>
<comment type="pathway">
    <text evidence="5">Nucleotide-sugar biosynthesis; ADP-L-glycero-beta-D-manno-heptose biosynthesis; ADP-L-glycero-beta-D-manno-heptose from D-glycero-beta-D-manno-heptose 7-phosphate: step 2/4.</text>
</comment>
<evidence type="ECO:0000256" key="6">
    <source>
        <dbReference type="ARBA" id="ARBA00005628"/>
    </source>
</evidence>
<name>A0A378A1Z3_KLEPO</name>
<dbReference type="NCBIfam" id="TIGR01261">
    <property type="entry name" value="hisB_Nterm"/>
    <property type="match status" value="1"/>
</dbReference>
<evidence type="ECO:0000256" key="7">
    <source>
        <dbReference type="ARBA" id="ARBA00011245"/>
    </source>
</evidence>
<evidence type="ECO:0000313" key="16">
    <source>
        <dbReference type="Proteomes" id="UP000254487"/>
    </source>
</evidence>
<dbReference type="GO" id="GO:0004401">
    <property type="term" value="F:histidinol-phosphatase activity"/>
    <property type="evidence" value="ECO:0007669"/>
    <property type="project" value="InterPro"/>
</dbReference>
<dbReference type="Proteomes" id="UP000254487">
    <property type="component" value="Unassembled WGS sequence"/>
</dbReference>
<comment type="cofactor">
    <cofactor evidence="3">
        <name>Zn(2+)</name>
        <dbReference type="ChEBI" id="CHEBI:29105"/>
    </cofactor>
</comment>
<keyword evidence="10" id="KW-0963">Cytoplasm</keyword>
<proteinExistence type="inferred from homology"/>
<evidence type="ECO:0000256" key="3">
    <source>
        <dbReference type="ARBA" id="ARBA00001947"/>
    </source>
</evidence>
<reference evidence="15 16" key="1">
    <citation type="submission" date="2018-06" db="EMBL/GenBank/DDBJ databases">
        <authorList>
            <consortium name="Pathogen Informatics"/>
            <person name="Doyle S."/>
        </authorList>
    </citation>
    <scope>NUCLEOTIDE SEQUENCE [LARGE SCALE GENOMIC DNA]</scope>
    <source>
        <strain evidence="15 16">NCTC10313</strain>
    </source>
</reference>
<evidence type="ECO:0000256" key="14">
    <source>
        <dbReference type="ARBA" id="ARBA00031828"/>
    </source>
</evidence>
<keyword evidence="11" id="KW-0479">Metal-binding</keyword>
<keyword evidence="12" id="KW-0378">Hydrolase</keyword>